<protein>
    <submittedName>
        <fullName evidence="5">Serine protease 45 isoform X1</fullName>
    </submittedName>
</protein>
<dbReference type="FunFam" id="2.40.10.10:FF:000004">
    <property type="entry name" value="Tryptase gamma 1"/>
    <property type="match status" value="1"/>
</dbReference>
<feature type="domain" description="Peptidase S1" evidence="3">
    <location>
        <begin position="66"/>
        <end position="425"/>
    </location>
</feature>
<dbReference type="GO" id="GO:0004252">
    <property type="term" value="F:serine-type endopeptidase activity"/>
    <property type="evidence" value="ECO:0007669"/>
    <property type="project" value="InterPro"/>
</dbReference>
<reference evidence="5" key="1">
    <citation type="submission" date="2025-08" db="UniProtKB">
        <authorList>
            <consortium name="RefSeq"/>
        </authorList>
    </citation>
    <scope>IDENTIFICATION</scope>
</reference>
<dbReference type="Pfam" id="PF00089">
    <property type="entry name" value="Trypsin"/>
    <property type="match status" value="1"/>
</dbReference>
<proteinExistence type="inferred from homology"/>
<keyword evidence="5" id="KW-0645">Protease</keyword>
<dbReference type="Gene3D" id="2.40.10.10">
    <property type="entry name" value="Trypsin-like serine proteases"/>
    <property type="match status" value="2"/>
</dbReference>
<dbReference type="InterPro" id="IPR043504">
    <property type="entry name" value="Peptidase_S1_PA_chymotrypsin"/>
</dbReference>
<keyword evidence="1" id="KW-1015">Disulfide bond</keyword>
<dbReference type="InterPro" id="IPR001314">
    <property type="entry name" value="Peptidase_S1A"/>
</dbReference>
<dbReference type="SMART" id="SM00020">
    <property type="entry name" value="Tryp_SPc"/>
    <property type="match status" value="1"/>
</dbReference>
<dbReference type="PRINTS" id="PR00722">
    <property type="entry name" value="CHYMOTRYPSIN"/>
</dbReference>
<dbReference type="PROSITE" id="PS50240">
    <property type="entry name" value="TRYPSIN_DOM"/>
    <property type="match status" value="1"/>
</dbReference>
<evidence type="ECO:0000313" key="5">
    <source>
        <dbReference type="RefSeq" id="XP_021112684.1"/>
    </source>
</evidence>
<dbReference type="SUPFAM" id="SSF50494">
    <property type="entry name" value="Trypsin-like serine proteases"/>
    <property type="match status" value="2"/>
</dbReference>
<evidence type="ECO:0000256" key="2">
    <source>
        <dbReference type="ARBA" id="ARBA00024195"/>
    </source>
</evidence>
<evidence type="ECO:0000313" key="4">
    <source>
        <dbReference type="Proteomes" id="UP000694906"/>
    </source>
</evidence>
<accession>A0AAX6SVC3</accession>
<organism evidence="4 5">
    <name type="scientific">Heterocephalus glaber</name>
    <name type="common">Naked mole rat</name>
    <dbReference type="NCBI Taxonomy" id="10181"/>
    <lineage>
        <taxon>Eukaryota</taxon>
        <taxon>Metazoa</taxon>
        <taxon>Chordata</taxon>
        <taxon>Craniata</taxon>
        <taxon>Vertebrata</taxon>
        <taxon>Euteleostomi</taxon>
        <taxon>Mammalia</taxon>
        <taxon>Eutheria</taxon>
        <taxon>Euarchontoglires</taxon>
        <taxon>Glires</taxon>
        <taxon>Rodentia</taxon>
        <taxon>Hystricomorpha</taxon>
        <taxon>Bathyergidae</taxon>
        <taxon>Heterocephalus</taxon>
    </lineage>
</organism>
<name>A0AAX6SVC3_HETGA</name>
<sequence>MGPELSPAAAGVVATTELGVSLASRSSLGSEWKIRKYLVNELLMINALFAAILAQAPASSLSPFCSLGHKENKTIPVCSEPWWSTELDMTRRHWPWEVSLQTENEHVCGGALIAPFWVVTAAHCIQSTKEYSVVLGASQLQPLNPRRIFSVPVRDIIMHPKYWGRTFIVGDIALLRLPVPVTFSKFVQPICLPEPTFNLKVGTQCWVTGWGQAKQRFAGNSMLSPELQEAEVFIMDNQRCDKIYRKQSFLPRVAHLILGNMVCATNYGENLCNDIGLLKLKDPISCSPPVQPIRLLTSHSKPAIGSVCWVIGWGRPGTEGASKDHYHLQEVATRIINSCIYNQQYKLLSKGRKKFIGDDMLCASSDVGLAMCQDISSSSLVCQVNKTWIHMGVVSSSSGCSQRHHLLSIYTSTSHFSCWIKKQIGGLKFSSRVCHSFLSQLLLAGHILLVSLGSLWLL</sequence>
<keyword evidence="4" id="KW-1185">Reference proteome</keyword>
<evidence type="ECO:0000256" key="1">
    <source>
        <dbReference type="ARBA" id="ARBA00023157"/>
    </source>
</evidence>
<dbReference type="GO" id="GO:0006508">
    <property type="term" value="P:proteolysis"/>
    <property type="evidence" value="ECO:0007669"/>
    <property type="project" value="UniProtKB-KW"/>
</dbReference>
<dbReference type="AlphaFoldDB" id="A0AAX6SVC3"/>
<evidence type="ECO:0000259" key="3">
    <source>
        <dbReference type="PROSITE" id="PS50240"/>
    </source>
</evidence>
<keyword evidence="5" id="KW-0378">Hydrolase</keyword>
<dbReference type="Proteomes" id="UP000694906">
    <property type="component" value="Unplaced"/>
</dbReference>
<dbReference type="CDD" id="cd00190">
    <property type="entry name" value="Tryp_SPc"/>
    <property type="match status" value="1"/>
</dbReference>
<dbReference type="PROSITE" id="PS00134">
    <property type="entry name" value="TRYPSIN_HIS"/>
    <property type="match status" value="1"/>
</dbReference>
<dbReference type="InterPro" id="IPR001254">
    <property type="entry name" value="Trypsin_dom"/>
</dbReference>
<dbReference type="InterPro" id="IPR018114">
    <property type="entry name" value="TRYPSIN_HIS"/>
</dbReference>
<dbReference type="PANTHER" id="PTHR24256">
    <property type="entry name" value="TRYPTASE-RELATED"/>
    <property type="match status" value="1"/>
</dbReference>
<comment type="similarity">
    <text evidence="2">Belongs to the peptidase S1 family. CLIP subfamily.</text>
</comment>
<dbReference type="GeneID" id="101717781"/>
<dbReference type="InterPro" id="IPR051487">
    <property type="entry name" value="Ser/Thr_Proteases_Immune/Dev"/>
</dbReference>
<gene>
    <name evidence="5" type="primary">LOC101717781</name>
</gene>
<dbReference type="RefSeq" id="XP_021112684.1">
    <property type="nucleotide sequence ID" value="XM_021257025.1"/>
</dbReference>
<dbReference type="InterPro" id="IPR009003">
    <property type="entry name" value="Peptidase_S1_PA"/>
</dbReference>